<dbReference type="InterPro" id="IPR038005">
    <property type="entry name" value="RX-like_CC"/>
</dbReference>
<dbReference type="PANTHER" id="PTHR19338">
    <property type="entry name" value="TRANSLOCASE OF INNER MITOCHONDRIAL MEMBRANE 13 HOMOLOG"/>
    <property type="match status" value="1"/>
</dbReference>
<dbReference type="Proteomes" id="UP001341281">
    <property type="component" value="Chromosome 01"/>
</dbReference>
<gene>
    <name evidence="8" type="ORF">U9M48_000448</name>
</gene>
<dbReference type="Pfam" id="PF18052">
    <property type="entry name" value="Rx_N"/>
    <property type="match status" value="1"/>
</dbReference>
<accession>A0AAQ3SFZ0</accession>
<feature type="region of interest" description="Disordered" evidence="6">
    <location>
        <begin position="1"/>
        <end position="71"/>
    </location>
</feature>
<feature type="compositionally biased region" description="Basic residues" evidence="6">
    <location>
        <begin position="12"/>
        <end position="22"/>
    </location>
</feature>
<evidence type="ECO:0000313" key="8">
    <source>
        <dbReference type="EMBL" id="WVZ49067.1"/>
    </source>
</evidence>
<protein>
    <recommendedName>
        <fullName evidence="7">Disease resistance N-terminal domain-containing protein</fullName>
    </recommendedName>
</protein>
<evidence type="ECO:0000256" key="5">
    <source>
        <dbReference type="ARBA" id="ARBA00022821"/>
    </source>
</evidence>
<proteinExistence type="inferred from homology"/>
<dbReference type="GO" id="GO:0000166">
    <property type="term" value="F:nucleotide binding"/>
    <property type="evidence" value="ECO:0007669"/>
    <property type="project" value="UniProtKB-KW"/>
</dbReference>
<dbReference type="CDD" id="cd14798">
    <property type="entry name" value="RX-CC_like"/>
    <property type="match status" value="1"/>
</dbReference>
<organism evidence="8 9">
    <name type="scientific">Paspalum notatum var. saurae</name>
    <dbReference type="NCBI Taxonomy" id="547442"/>
    <lineage>
        <taxon>Eukaryota</taxon>
        <taxon>Viridiplantae</taxon>
        <taxon>Streptophyta</taxon>
        <taxon>Embryophyta</taxon>
        <taxon>Tracheophyta</taxon>
        <taxon>Spermatophyta</taxon>
        <taxon>Magnoliopsida</taxon>
        <taxon>Liliopsida</taxon>
        <taxon>Poales</taxon>
        <taxon>Poaceae</taxon>
        <taxon>PACMAD clade</taxon>
        <taxon>Panicoideae</taxon>
        <taxon>Andropogonodae</taxon>
        <taxon>Paspaleae</taxon>
        <taxon>Paspalinae</taxon>
        <taxon>Paspalum</taxon>
    </lineage>
</organism>
<evidence type="ECO:0000256" key="2">
    <source>
        <dbReference type="ARBA" id="ARBA00022614"/>
    </source>
</evidence>
<name>A0AAQ3SFZ0_PASNO</name>
<dbReference type="Gene3D" id="1.20.5.4130">
    <property type="match status" value="1"/>
</dbReference>
<dbReference type="AlphaFoldDB" id="A0AAQ3SFZ0"/>
<dbReference type="EMBL" id="CP144745">
    <property type="protein sequence ID" value="WVZ49067.1"/>
    <property type="molecule type" value="Genomic_DNA"/>
</dbReference>
<keyword evidence="3" id="KW-0677">Repeat</keyword>
<feature type="region of interest" description="Disordered" evidence="6">
    <location>
        <begin position="116"/>
        <end position="137"/>
    </location>
</feature>
<dbReference type="GO" id="GO:0006952">
    <property type="term" value="P:defense response"/>
    <property type="evidence" value="ECO:0007669"/>
    <property type="project" value="UniProtKB-KW"/>
</dbReference>
<sequence length="386" mass="43164">MLAGPSEFATRRLARRRRHHPRRPEPPGVLGSSLHHHPEQSPHAHHRRTLVPPSRIIPDRGGNAREEEGRAITVGASEATLKSLVSKLGSLLAEEYALIRGDIQYIKDELASMQAFSVPQQPQQGRRRRQQGHDDQTEDWMKQVRDVAYDIEDCIDDFAHGHRPDPRGTGCLVAIRKTLYEIRTCSTRRDIAAQVVELKACAQQVGEHRTRYSVRDPQPSKASGVLPGLTEHGAAEHQQVARQLVRVRQPVGTVARTCRISRDGWRRRMSGGRRPGCCPSSASVSWGRPPSPWRCARNLGPSSCAGPCSLCRRSLPPPNQKKVEHTTSSGGNKQKKIPVVGSMLSRLRSMAAPSWKKHRQIQAELRNYLGQNRYMHAVDSSLCFLL</sequence>
<dbReference type="PANTHER" id="PTHR19338:SF57">
    <property type="entry name" value="DISEASE RESISTANCE PROTEIN RPM1"/>
    <property type="match status" value="1"/>
</dbReference>
<dbReference type="InterPro" id="IPR041118">
    <property type="entry name" value="Rx_N"/>
</dbReference>
<keyword evidence="9" id="KW-1185">Reference proteome</keyword>
<keyword evidence="5" id="KW-0611">Plant defense</keyword>
<comment type="similarity">
    <text evidence="1">Belongs to the disease resistance NB-LRR family.</text>
</comment>
<reference evidence="8 9" key="1">
    <citation type="submission" date="2024-02" db="EMBL/GenBank/DDBJ databases">
        <title>High-quality chromosome-scale genome assembly of Pensacola bahiagrass (Paspalum notatum Flugge var. saurae).</title>
        <authorList>
            <person name="Vega J.M."/>
            <person name="Podio M."/>
            <person name="Orjuela J."/>
            <person name="Siena L.A."/>
            <person name="Pessino S.C."/>
            <person name="Combes M.C."/>
            <person name="Mariac C."/>
            <person name="Albertini E."/>
            <person name="Pupilli F."/>
            <person name="Ortiz J.P.A."/>
            <person name="Leblanc O."/>
        </authorList>
    </citation>
    <scope>NUCLEOTIDE SEQUENCE [LARGE SCALE GENOMIC DNA]</scope>
    <source>
        <strain evidence="8">R1</strain>
        <tissue evidence="8">Leaf</tissue>
    </source>
</reference>
<evidence type="ECO:0000256" key="6">
    <source>
        <dbReference type="SAM" id="MobiDB-lite"/>
    </source>
</evidence>
<keyword evidence="2" id="KW-0433">Leucine-rich repeat</keyword>
<evidence type="ECO:0000313" key="9">
    <source>
        <dbReference type="Proteomes" id="UP001341281"/>
    </source>
</evidence>
<evidence type="ECO:0000259" key="7">
    <source>
        <dbReference type="Pfam" id="PF18052"/>
    </source>
</evidence>
<evidence type="ECO:0000256" key="3">
    <source>
        <dbReference type="ARBA" id="ARBA00022737"/>
    </source>
</evidence>
<evidence type="ECO:0000256" key="4">
    <source>
        <dbReference type="ARBA" id="ARBA00022741"/>
    </source>
</evidence>
<feature type="region of interest" description="Disordered" evidence="6">
    <location>
        <begin position="315"/>
        <end position="337"/>
    </location>
</feature>
<evidence type="ECO:0000256" key="1">
    <source>
        <dbReference type="ARBA" id="ARBA00008894"/>
    </source>
</evidence>
<keyword evidence="4" id="KW-0547">Nucleotide-binding</keyword>
<feature type="domain" description="Disease resistance N-terminal" evidence="7">
    <location>
        <begin position="81"/>
        <end position="161"/>
    </location>
</feature>